<dbReference type="InterPro" id="IPR020902">
    <property type="entry name" value="Actin/actin-like_CS"/>
</dbReference>
<evidence type="ECO:0000256" key="14">
    <source>
        <dbReference type="ARBA" id="ARBA00047960"/>
    </source>
</evidence>
<dbReference type="PROSITE" id="PS00406">
    <property type="entry name" value="ACTINS_1"/>
    <property type="match status" value="1"/>
</dbReference>
<dbReference type="InterPro" id="IPR036249">
    <property type="entry name" value="Thioredoxin-like_sf"/>
</dbReference>
<dbReference type="EMBL" id="ULHB01000100">
    <property type="protein sequence ID" value="SYW81918.1"/>
    <property type="molecule type" value="Genomic_DNA"/>
</dbReference>
<dbReference type="InterPro" id="IPR013785">
    <property type="entry name" value="Aldolase_TIM"/>
</dbReference>
<organism evidence="19 20">
    <name type="scientific">Ustilago bromivora</name>
    <dbReference type="NCBI Taxonomy" id="307758"/>
    <lineage>
        <taxon>Eukaryota</taxon>
        <taxon>Fungi</taxon>
        <taxon>Dikarya</taxon>
        <taxon>Basidiomycota</taxon>
        <taxon>Ustilaginomycotina</taxon>
        <taxon>Ustilaginomycetes</taxon>
        <taxon>Ustilaginales</taxon>
        <taxon>Ustilaginaceae</taxon>
        <taxon>Ustilago</taxon>
    </lineage>
</organism>
<evidence type="ECO:0000259" key="18">
    <source>
        <dbReference type="PROSITE" id="PS50404"/>
    </source>
</evidence>
<dbReference type="Gene3D" id="3.40.30.10">
    <property type="entry name" value="Glutaredoxin"/>
    <property type="match status" value="1"/>
</dbReference>
<evidence type="ECO:0000256" key="2">
    <source>
        <dbReference type="ARBA" id="ARBA00003520"/>
    </source>
</evidence>
<evidence type="ECO:0000256" key="3">
    <source>
        <dbReference type="ARBA" id="ARBA00005133"/>
    </source>
</evidence>
<comment type="catalytic activity">
    <reaction evidence="14">
        <text>RX + glutathione = an S-substituted glutathione + a halide anion + H(+)</text>
        <dbReference type="Rhea" id="RHEA:16437"/>
        <dbReference type="ChEBI" id="CHEBI:15378"/>
        <dbReference type="ChEBI" id="CHEBI:16042"/>
        <dbReference type="ChEBI" id="CHEBI:17792"/>
        <dbReference type="ChEBI" id="CHEBI:57925"/>
        <dbReference type="ChEBI" id="CHEBI:90779"/>
        <dbReference type="EC" id="2.5.1.18"/>
    </reaction>
</comment>
<evidence type="ECO:0000256" key="6">
    <source>
        <dbReference type="ARBA" id="ARBA00012550"/>
    </source>
</evidence>
<evidence type="ECO:0000256" key="13">
    <source>
        <dbReference type="ARBA" id="ARBA00031376"/>
    </source>
</evidence>
<feature type="domain" description="GST N-terminal" evidence="18">
    <location>
        <begin position="8"/>
        <end position="90"/>
    </location>
</feature>
<keyword evidence="9 19" id="KW-0808">Transferase</keyword>
<dbReference type="InterPro" id="IPR004001">
    <property type="entry name" value="Actin_CS"/>
</dbReference>
<dbReference type="NCBIfam" id="TIGR02129">
    <property type="entry name" value="hisA_euk"/>
    <property type="match status" value="1"/>
</dbReference>
<evidence type="ECO:0000313" key="20">
    <source>
        <dbReference type="Proteomes" id="UP000658997"/>
    </source>
</evidence>
<dbReference type="GO" id="GO:0005737">
    <property type="term" value="C:cytoplasm"/>
    <property type="evidence" value="ECO:0007669"/>
    <property type="project" value="UniProtKB-ARBA"/>
</dbReference>
<dbReference type="GO" id="GO:0003949">
    <property type="term" value="F:1-(5-phosphoribosyl)-5-[(5-phosphoribosylamino)methylideneamino]imidazole-4-carboxamide isomerase activity"/>
    <property type="evidence" value="ECO:0007669"/>
    <property type="project" value="UniProtKB-EC"/>
</dbReference>
<dbReference type="GO" id="GO:0000105">
    <property type="term" value="P:L-histidine biosynthetic process"/>
    <property type="evidence" value="ECO:0007669"/>
    <property type="project" value="UniProtKB-UniPathway"/>
</dbReference>
<evidence type="ECO:0000313" key="19">
    <source>
        <dbReference type="EMBL" id="SYW81918.1"/>
    </source>
</evidence>
<evidence type="ECO:0000256" key="4">
    <source>
        <dbReference type="ARBA" id="ARBA00009667"/>
    </source>
</evidence>
<dbReference type="PROSITE" id="PS00432">
    <property type="entry name" value="ACTINS_2"/>
    <property type="match status" value="1"/>
</dbReference>
<dbReference type="Gene3D" id="3.90.640.10">
    <property type="entry name" value="Actin, Chain A, domain 4"/>
    <property type="match status" value="1"/>
</dbReference>
<dbReference type="FunFam" id="3.20.20.70:FF:000110">
    <property type="entry name" value="1-(5-phosphoribosyl)-5-[(5-phosphoribosylamino)methylideneamino] imidazole-4-carboxamide isomerase, chloroplastic"/>
    <property type="match status" value="1"/>
</dbReference>
<reference evidence="19" key="1">
    <citation type="submission" date="2018-08" db="EMBL/GenBank/DDBJ databases">
        <authorList>
            <person name="Guldener U."/>
        </authorList>
    </citation>
    <scope>NUCLEOTIDE SEQUENCE</scope>
    <source>
        <strain evidence="19">UB2</strain>
    </source>
</reference>
<comment type="caution">
    <text evidence="19">The sequence shown here is derived from an EMBL/GenBank/DDBJ whole genome shotgun (WGS) entry which is preliminary data.</text>
</comment>
<dbReference type="Gene3D" id="1.20.1050.10">
    <property type="match status" value="1"/>
</dbReference>
<dbReference type="UniPathway" id="UPA00031">
    <property type="reaction ID" value="UER00009"/>
</dbReference>
<evidence type="ECO:0000256" key="5">
    <source>
        <dbReference type="ARBA" id="ARBA00012452"/>
    </source>
</evidence>
<dbReference type="FunFam" id="3.90.640.10:FF:000001">
    <property type="entry name" value="Actin, muscle"/>
    <property type="match status" value="1"/>
</dbReference>
<keyword evidence="8 17" id="KW-0028">Amino-acid biosynthesis</keyword>
<proteinExistence type="inferred from homology"/>
<dbReference type="Pfam" id="PF02798">
    <property type="entry name" value="GST_N"/>
    <property type="match status" value="1"/>
</dbReference>
<evidence type="ECO:0000256" key="8">
    <source>
        <dbReference type="ARBA" id="ARBA00022605"/>
    </source>
</evidence>
<dbReference type="Gene3D" id="3.20.20.70">
    <property type="entry name" value="Aldolase class I"/>
    <property type="match status" value="1"/>
</dbReference>
<dbReference type="CDD" id="cd10224">
    <property type="entry name" value="ASKHA_NBD_actin"/>
    <property type="match status" value="1"/>
</dbReference>
<dbReference type="FunFam" id="3.30.420.40:FF:000058">
    <property type="entry name" value="Putative actin-related protein 5"/>
    <property type="match status" value="1"/>
</dbReference>
<dbReference type="GO" id="GO:0004602">
    <property type="term" value="F:glutathione peroxidase activity"/>
    <property type="evidence" value="ECO:0007669"/>
    <property type="project" value="UniProtKB-ARBA"/>
</dbReference>
<keyword evidence="10 17" id="KW-0368">Histidine biosynthesis</keyword>
<comment type="similarity">
    <text evidence="16">Belongs to the actin family.</text>
</comment>
<evidence type="ECO:0000256" key="9">
    <source>
        <dbReference type="ARBA" id="ARBA00022679"/>
    </source>
</evidence>
<protein>
    <recommendedName>
        <fullName evidence="7">1-(5-phosphoribosyl)-5-[(5-phosphoribosylamino)methylideneamino] imidazole-4-carboxamide isomerase</fullName>
        <ecNumber evidence="5">2.5.1.18</ecNumber>
        <ecNumber evidence="6">5.3.1.16</ecNumber>
    </recommendedName>
    <alternativeName>
        <fullName evidence="13">5-proFAR isomerase</fullName>
    </alternativeName>
    <alternativeName>
        <fullName evidence="12">Phosphoribosylformimino-5-aminoimidazole carboxamide ribotide isomerase</fullName>
    </alternativeName>
</protein>
<dbReference type="SUPFAM" id="SSF52833">
    <property type="entry name" value="Thioredoxin-like"/>
    <property type="match status" value="1"/>
</dbReference>
<evidence type="ECO:0000256" key="16">
    <source>
        <dbReference type="RuleBase" id="RU000487"/>
    </source>
</evidence>
<comment type="catalytic activity">
    <reaction evidence="1">
        <text>1-(5-phospho-beta-D-ribosyl)-5-[(5-phospho-beta-D-ribosylamino)methylideneamino]imidazole-4-carboxamide = 5-[(5-phospho-1-deoxy-D-ribulos-1-ylimino)methylamino]-1-(5-phospho-beta-D-ribosyl)imidazole-4-carboxamide</text>
        <dbReference type="Rhea" id="RHEA:15469"/>
        <dbReference type="ChEBI" id="CHEBI:58435"/>
        <dbReference type="ChEBI" id="CHEBI:58525"/>
        <dbReference type="EC" id="5.3.1.16"/>
    </reaction>
</comment>
<dbReference type="SUPFAM" id="SSF53067">
    <property type="entry name" value="Actin-like ATPase domain"/>
    <property type="match status" value="2"/>
</dbReference>
<dbReference type="SUPFAM" id="SSF51366">
    <property type="entry name" value="Ribulose-phoshate binding barrel"/>
    <property type="match status" value="1"/>
</dbReference>
<dbReference type="InterPro" id="IPR011060">
    <property type="entry name" value="RibuloseP-bd_barrel"/>
</dbReference>
<comment type="catalytic activity">
    <reaction evidence="15">
        <text>ATP + H2O = ADP + phosphate + H(+)</text>
        <dbReference type="Rhea" id="RHEA:13065"/>
        <dbReference type="ChEBI" id="CHEBI:15377"/>
        <dbReference type="ChEBI" id="CHEBI:15378"/>
        <dbReference type="ChEBI" id="CHEBI:30616"/>
        <dbReference type="ChEBI" id="CHEBI:43474"/>
        <dbReference type="ChEBI" id="CHEBI:456216"/>
    </reaction>
</comment>
<dbReference type="Pfam" id="PF00022">
    <property type="entry name" value="Actin"/>
    <property type="match status" value="1"/>
</dbReference>
<dbReference type="SMART" id="SM00268">
    <property type="entry name" value="ACTIN"/>
    <property type="match status" value="1"/>
</dbReference>
<evidence type="ECO:0000256" key="7">
    <source>
        <dbReference type="ARBA" id="ARBA00018464"/>
    </source>
</evidence>
<evidence type="ECO:0000256" key="10">
    <source>
        <dbReference type="ARBA" id="ARBA00023102"/>
    </source>
</evidence>
<dbReference type="Proteomes" id="UP000658997">
    <property type="component" value="Unassembled WGS sequence"/>
</dbReference>
<dbReference type="AlphaFoldDB" id="A0A8H8QQP6"/>
<dbReference type="PROSITE" id="PS01132">
    <property type="entry name" value="ACTINS_ACT_LIKE"/>
    <property type="match status" value="1"/>
</dbReference>
<dbReference type="SUPFAM" id="SSF47616">
    <property type="entry name" value="GST C-terminal domain-like"/>
    <property type="match status" value="1"/>
</dbReference>
<accession>A0A8H8QQP6</accession>
<comment type="pathway">
    <text evidence="3">Amino-acid biosynthesis; L-histidine biosynthesis; L-histidine from 5-phospho-alpha-D-ribose 1-diphosphate: step 4/9.</text>
</comment>
<dbReference type="CDD" id="cd04723">
    <property type="entry name" value="HisA_HisF"/>
    <property type="match status" value="1"/>
</dbReference>
<dbReference type="CDD" id="cd03046">
    <property type="entry name" value="GST_N_GTT1_like"/>
    <property type="match status" value="1"/>
</dbReference>
<dbReference type="GO" id="GO:0004364">
    <property type="term" value="F:glutathione transferase activity"/>
    <property type="evidence" value="ECO:0007669"/>
    <property type="project" value="UniProtKB-EC"/>
</dbReference>
<dbReference type="Pfam" id="PF00977">
    <property type="entry name" value="His_biosynth"/>
    <property type="match status" value="1"/>
</dbReference>
<keyword evidence="20" id="KW-1185">Reference proteome</keyword>
<dbReference type="InterPro" id="IPR004045">
    <property type="entry name" value="Glutathione_S-Trfase_N"/>
</dbReference>
<dbReference type="InterPro" id="IPR004000">
    <property type="entry name" value="Actin"/>
</dbReference>
<evidence type="ECO:0000256" key="12">
    <source>
        <dbReference type="ARBA" id="ARBA00030547"/>
    </source>
</evidence>
<dbReference type="InterPro" id="IPR011858">
    <property type="entry name" value="His6/HISN3"/>
</dbReference>
<dbReference type="FunFam" id="3.30.420.40:FF:000404">
    <property type="entry name" value="Major actin"/>
    <property type="match status" value="1"/>
</dbReference>
<evidence type="ECO:0000256" key="11">
    <source>
        <dbReference type="ARBA" id="ARBA00023235"/>
    </source>
</evidence>
<dbReference type="InterPro" id="IPR006062">
    <property type="entry name" value="His_biosynth"/>
</dbReference>
<dbReference type="EC" id="2.5.1.18" evidence="5"/>
<comment type="function">
    <text evidence="2">Actins are highly conserved proteins that are involved in various types of cell motility and are ubiquitously expressed in all eukaryotic cells.</text>
</comment>
<dbReference type="Gene3D" id="3.30.420.40">
    <property type="match status" value="2"/>
</dbReference>
<gene>
    <name evidence="19" type="ORF">UBRO2_04375</name>
</gene>
<sequence>MTAECTSSTGLVLHHLELSRSNRILFLLEELQVPYMLKTYRRDAVTRLAGPDLKSIHPLGRSPVLTDGPLTIIETNNIISHLLTHYYNPERVSLGPKLGEKSQESIDVGGWIEFAEASVMLHGIALFYAIKGGAGSQHGTAPVEKVGARGLKADLEYVEARLKENRGVLVKGFEFTSADCAMVYSIDIVGRILGTRSEEWRKNLGLEIGQETKKWMERCMQRAGFHAAVRKEGVKEGEEGDWLGKFFNPNLPAAVGERRRRSQFRPCIDLHEGVVKQIVGGTLTDSDSTLKTNFVATHSPAYFAQLYRKYNLTGGHVIKLGPRNDEAATWAVQAWPQGLHVGGGITGDNAQEWLEKGAQKVIVTSWLFPGCRFCLDRLEELSSKVGKENVVVDVSCRKRGDKWLVAMNRWQDMTDMEVNQTSLDLLSEYCGEFLIHAADVEGLCQGIDQELVKRLGEWVKLPTTYAGGARDRRDLELVDRLSKGKVDLTFGSALDIFGGKGVTLEELNAKTISFENPSYHSEEMVVRANGRYKQLVIDNGSGMCKAGFAGDDAPRAVFPSVVGRPRHQGVMVGMGQKDSYVGDEAQSKRGILTLKYPIEHGIVTNWDDMEKIWHHTFYNELRVAPEEHPVLLTEAPLNPKANREKMTQILFETFNAPAFYVAIQAVLSLYASGRTTGIVLDSGDGVTHTVPIYEGYSLPHSILRLDLAGRDLTEYLARILTERGYPFTTTAEREIVRDIKEKLCYVALDFEQEMLTATQSSALEKSYELPDGQVITIGNERFRTPEVLFQPAFLGLEAAGIHETTYNSIMKCDLDIRKDLYGNIVMSGGTTMYAGISDRMQKEITALAPSSMKVKIVAPPERKYSVWIGGSILASLSTFQQMWISKQEYDESGPSIVHRKCF</sequence>
<dbReference type="PANTHER" id="PTHR11937">
    <property type="entry name" value="ACTIN"/>
    <property type="match status" value="1"/>
</dbReference>
<dbReference type="InterPro" id="IPR043129">
    <property type="entry name" value="ATPase_NBD"/>
</dbReference>
<evidence type="ECO:0000256" key="1">
    <source>
        <dbReference type="ARBA" id="ARBA00000901"/>
    </source>
</evidence>
<comment type="similarity">
    <text evidence="4 17">Belongs to the HisA/HisF family.</text>
</comment>
<keyword evidence="11" id="KW-0413">Isomerase</keyword>
<dbReference type="InterPro" id="IPR036282">
    <property type="entry name" value="Glutathione-S-Trfase_C_sf"/>
</dbReference>
<name>A0A8H8QQP6_9BASI</name>
<dbReference type="PROSITE" id="PS50404">
    <property type="entry name" value="GST_NTER"/>
    <property type="match status" value="1"/>
</dbReference>
<evidence type="ECO:0000256" key="15">
    <source>
        <dbReference type="ARBA" id="ARBA00049360"/>
    </source>
</evidence>
<evidence type="ECO:0000256" key="17">
    <source>
        <dbReference type="RuleBase" id="RU003657"/>
    </source>
</evidence>
<dbReference type="EC" id="5.3.1.16" evidence="6"/>
<dbReference type="PRINTS" id="PR00190">
    <property type="entry name" value="ACTIN"/>
</dbReference>
<dbReference type="FunFam" id="3.30.420.40:FF:000291">
    <property type="entry name" value="Actin, alpha skeletal muscle"/>
    <property type="match status" value="1"/>
</dbReference>
<dbReference type="FunFam" id="3.40.30.10:FF:000156">
    <property type="entry name" value="Glutathione S-transferase 1"/>
    <property type="match status" value="1"/>
</dbReference>